<dbReference type="GO" id="GO:0042781">
    <property type="term" value="F:3'-tRNA processing endoribonuclease activity"/>
    <property type="evidence" value="ECO:0007669"/>
    <property type="project" value="TreeGrafter"/>
</dbReference>
<comment type="caution">
    <text evidence="3">The sequence shown here is derived from an EMBL/GenBank/DDBJ whole genome shotgun (WGS) entry which is preliminary data.</text>
</comment>
<dbReference type="RefSeq" id="WP_184403806.1">
    <property type="nucleotide sequence ID" value="NZ_JACHHJ010000002.1"/>
</dbReference>
<dbReference type="AlphaFoldDB" id="A0A841PPX0"/>
<evidence type="ECO:0000313" key="3">
    <source>
        <dbReference type="EMBL" id="MBB6449864.1"/>
    </source>
</evidence>
<evidence type="ECO:0000313" key="4">
    <source>
        <dbReference type="Proteomes" id="UP000568839"/>
    </source>
</evidence>
<sequence>MKLTPLGVWGAYPKADEATSAFLLEEGGFRCLIDCGSGVLAKLQTHIDLHELDALVLTHYHPDHDADVGVLQHGVMIETILEKRQQPLPIYAHAQNQEKFSKLDYGKYTTVTAVSPEHKQTIGPWEVRFCETKHPVYCLALKFTNENNDSIVFTADTAWTEPLLPFIEGSELLVSEASTYHPMIDQIPGHLSGQQAGQLAEKAGVKRLLLTHLPHYGKVEDLVSEAKGVFSGEVTLANPLRSYFI</sequence>
<dbReference type="SMART" id="SM00849">
    <property type="entry name" value="Lactamase_B"/>
    <property type="match status" value="1"/>
</dbReference>
<protein>
    <submittedName>
        <fullName evidence="3">Ribonuclease BN (tRNA processing enzyme)</fullName>
    </submittedName>
</protein>
<gene>
    <name evidence="3" type="ORF">HNR44_001842</name>
</gene>
<dbReference type="SUPFAM" id="SSF56281">
    <property type="entry name" value="Metallo-hydrolase/oxidoreductase"/>
    <property type="match status" value="1"/>
</dbReference>
<evidence type="ECO:0000259" key="2">
    <source>
        <dbReference type="SMART" id="SM00849"/>
    </source>
</evidence>
<evidence type="ECO:0000256" key="1">
    <source>
        <dbReference type="ARBA" id="ARBA00022833"/>
    </source>
</evidence>
<dbReference type="InterPro" id="IPR001279">
    <property type="entry name" value="Metallo-B-lactamas"/>
</dbReference>
<accession>A0A841PPX0</accession>
<dbReference type="PANTHER" id="PTHR46018:SF4">
    <property type="entry name" value="METALLO-HYDROLASE YHFI-RELATED"/>
    <property type="match status" value="1"/>
</dbReference>
<dbReference type="Proteomes" id="UP000568839">
    <property type="component" value="Unassembled WGS sequence"/>
</dbReference>
<proteinExistence type="predicted"/>
<dbReference type="CDD" id="cd07716">
    <property type="entry name" value="RNaseZ_short-form-like_MBL-fold"/>
    <property type="match status" value="1"/>
</dbReference>
<keyword evidence="4" id="KW-1185">Reference proteome</keyword>
<dbReference type="PANTHER" id="PTHR46018">
    <property type="entry name" value="ZINC PHOSPHODIESTERASE ELAC PROTEIN 1"/>
    <property type="match status" value="1"/>
</dbReference>
<dbReference type="Gene3D" id="3.60.15.10">
    <property type="entry name" value="Ribonuclease Z/Hydroxyacylglutathione hydrolase-like"/>
    <property type="match status" value="1"/>
</dbReference>
<name>A0A841PPX0_9BACL</name>
<dbReference type="Pfam" id="PF12706">
    <property type="entry name" value="Lactamase_B_2"/>
    <property type="match status" value="1"/>
</dbReference>
<organism evidence="3 4">
    <name type="scientific">Geomicrobium halophilum</name>
    <dbReference type="NCBI Taxonomy" id="549000"/>
    <lineage>
        <taxon>Bacteria</taxon>
        <taxon>Bacillati</taxon>
        <taxon>Bacillota</taxon>
        <taxon>Bacilli</taxon>
        <taxon>Bacillales</taxon>
        <taxon>Geomicrobium</taxon>
    </lineage>
</organism>
<dbReference type="EMBL" id="JACHHJ010000002">
    <property type="protein sequence ID" value="MBB6449864.1"/>
    <property type="molecule type" value="Genomic_DNA"/>
</dbReference>
<feature type="domain" description="Metallo-beta-lactamase" evidence="2">
    <location>
        <begin position="18"/>
        <end position="190"/>
    </location>
</feature>
<dbReference type="InterPro" id="IPR036866">
    <property type="entry name" value="RibonucZ/Hydroxyglut_hydro"/>
</dbReference>
<reference evidence="3 4" key="1">
    <citation type="submission" date="2020-08" db="EMBL/GenBank/DDBJ databases">
        <title>Genomic Encyclopedia of Type Strains, Phase IV (KMG-IV): sequencing the most valuable type-strain genomes for metagenomic binning, comparative biology and taxonomic classification.</title>
        <authorList>
            <person name="Goeker M."/>
        </authorList>
    </citation>
    <scope>NUCLEOTIDE SEQUENCE [LARGE SCALE GENOMIC DNA]</scope>
    <source>
        <strain evidence="3 4">DSM 21769</strain>
    </source>
</reference>
<keyword evidence="1" id="KW-0862">Zinc</keyword>